<name>A0A645EBN3_9ZZZZ</name>
<accession>A0A645EBN3</accession>
<evidence type="ECO:0000256" key="8">
    <source>
        <dbReference type="ARBA" id="ARBA00022842"/>
    </source>
</evidence>
<dbReference type="InterPro" id="IPR039657">
    <property type="entry name" value="Dimethylallyltransferase"/>
</dbReference>
<dbReference type="PANTHER" id="PTHR11088">
    <property type="entry name" value="TRNA DIMETHYLALLYLTRANSFERASE"/>
    <property type="match status" value="1"/>
</dbReference>
<dbReference type="HAMAP" id="MF_00185">
    <property type="entry name" value="IPP_trans"/>
    <property type="match status" value="1"/>
</dbReference>
<evidence type="ECO:0000256" key="3">
    <source>
        <dbReference type="ARBA" id="ARBA00012665"/>
    </source>
</evidence>
<evidence type="ECO:0000256" key="1">
    <source>
        <dbReference type="ARBA" id="ARBA00001946"/>
    </source>
</evidence>
<dbReference type="Gene3D" id="1.10.20.140">
    <property type="match status" value="1"/>
</dbReference>
<keyword evidence="4 10" id="KW-0808">Transferase</keyword>
<organism evidence="10">
    <name type="scientific">bioreactor metagenome</name>
    <dbReference type="NCBI Taxonomy" id="1076179"/>
    <lineage>
        <taxon>unclassified sequences</taxon>
        <taxon>metagenomes</taxon>
        <taxon>ecological metagenomes</taxon>
    </lineage>
</organism>
<dbReference type="EMBL" id="VSSQ01044684">
    <property type="protein sequence ID" value="MPM98528.1"/>
    <property type="molecule type" value="Genomic_DNA"/>
</dbReference>
<keyword evidence="5" id="KW-0819">tRNA processing</keyword>
<protein>
    <recommendedName>
        <fullName evidence="3">tRNA dimethylallyltransferase</fullName>
        <ecNumber evidence="3">2.5.1.75</ecNumber>
    </recommendedName>
</protein>
<keyword evidence="7" id="KW-0067">ATP-binding</keyword>
<dbReference type="GO" id="GO:0052381">
    <property type="term" value="F:tRNA dimethylallyltransferase activity"/>
    <property type="evidence" value="ECO:0007669"/>
    <property type="project" value="UniProtKB-EC"/>
</dbReference>
<evidence type="ECO:0000256" key="6">
    <source>
        <dbReference type="ARBA" id="ARBA00022741"/>
    </source>
</evidence>
<proteinExistence type="inferred from homology"/>
<dbReference type="SUPFAM" id="SSF52540">
    <property type="entry name" value="P-loop containing nucleoside triphosphate hydrolases"/>
    <property type="match status" value="1"/>
</dbReference>
<dbReference type="FunFam" id="1.10.20.140:FF:000001">
    <property type="entry name" value="tRNA dimethylallyltransferase"/>
    <property type="match status" value="1"/>
</dbReference>
<evidence type="ECO:0000256" key="4">
    <source>
        <dbReference type="ARBA" id="ARBA00022679"/>
    </source>
</evidence>
<comment type="similarity">
    <text evidence="2">Belongs to the IPP transferase family.</text>
</comment>
<dbReference type="EC" id="2.5.1.75" evidence="3"/>
<comment type="catalytic activity">
    <reaction evidence="9">
        <text>adenosine(37) in tRNA + dimethylallyl diphosphate = N(6)-dimethylallyladenosine(37) in tRNA + diphosphate</text>
        <dbReference type="Rhea" id="RHEA:26482"/>
        <dbReference type="Rhea" id="RHEA-COMP:10162"/>
        <dbReference type="Rhea" id="RHEA-COMP:10375"/>
        <dbReference type="ChEBI" id="CHEBI:33019"/>
        <dbReference type="ChEBI" id="CHEBI:57623"/>
        <dbReference type="ChEBI" id="CHEBI:74411"/>
        <dbReference type="ChEBI" id="CHEBI:74415"/>
        <dbReference type="EC" id="2.5.1.75"/>
    </reaction>
</comment>
<dbReference type="NCBIfam" id="TIGR00174">
    <property type="entry name" value="miaA"/>
    <property type="match status" value="1"/>
</dbReference>
<dbReference type="GO" id="GO:0005524">
    <property type="term" value="F:ATP binding"/>
    <property type="evidence" value="ECO:0007669"/>
    <property type="project" value="UniProtKB-KW"/>
</dbReference>
<reference evidence="10" key="1">
    <citation type="submission" date="2019-08" db="EMBL/GenBank/DDBJ databases">
        <authorList>
            <person name="Kucharzyk K."/>
            <person name="Murdoch R.W."/>
            <person name="Higgins S."/>
            <person name="Loffler F."/>
        </authorList>
    </citation>
    <scope>NUCLEOTIDE SEQUENCE</scope>
</reference>
<evidence type="ECO:0000256" key="2">
    <source>
        <dbReference type="ARBA" id="ARBA00005842"/>
    </source>
</evidence>
<dbReference type="PANTHER" id="PTHR11088:SF60">
    <property type="entry name" value="TRNA DIMETHYLALLYLTRANSFERASE"/>
    <property type="match status" value="1"/>
</dbReference>
<dbReference type="GO" id="GO:0006400">
    <property type="term" value="P:tRNA modification"/>
    <property type="evidence" value="ECO:0007669"/>
    <property type="project" value="TreeGrafter"/>
</dbReference>
<dbReference type="AlphaFoldDB" id="A0A645EBN3"/>
<sequence>MELAQRLNGEIISCDSMQIYRGMDIGSAKIKPEDMRGVPHHLLDFLEPATAFSAAEYQTLALKTIEQIHERGHIAILTGGTGLYINSVIYPLGFTAADRSDEIRRKYEDVLRDQGREALHQLLQQQDPVSAGRIHANNVKRVIRALEVQEMTGQAFSEYGEEKVLRQDLEIYYYWISMDRARLYDRINRRVDVMMAEGLLEEVRSLQAQGLGPMHQSMQGIGYKELLHCLEGKVSLEEAVDQIRQGSRNYAKRQMTWFRNDPNCAELSKELMTDEQMVATIESDVSTHQTPKK</sequence>
<dbReference type="Pfam" id="PF01715">
    <property type="entry name" value="IPPT"/>
    <property type="match status" value="1"/>
</dbReference>
<keyword evidence="6" id="KW-0547">Nucleotide-binding</keyword>
<comment type="cofactor">
    <cofactor evidence="1">
        <name>Mg(2+)</name>
        <dbReference type="ChEBI" id="CHEBI:18420"/>
    </cofactor>
</comment>
<dbReference type="InterPro" id="IPR027417">
    <property type="entry name" value="P-loop_NTPase"/>
</dbReference>
<evidence type="ECO:0000256" key="9">
    <source>
        <dbReference type="ARBA" id="ARBA00049563"/>
    </source>
</evidence>
<dbReference type="Gene3D" id="3.40.50.300">
    <property type="entry name" value="P-loop containing nucleotide triphosphate hydrolases"/>
    <property type="match status" value="1"/>
</dbReference>
<dbReference type="InterPro" id="IPR018022">
    <property type="entry name" value="IPT"/>
</dbReference>
<evidence type="ECO:0000313" key="10">
    <source>
        <dbReference type="EMBL" id="MPM98528.1"/>
    </source>
</evidence>
<evidence type="ECO:0000256" key="7">
    <source>
        <dbReference type="ARBA" id="ARBA00022840"/>
    </source>
</evidence>
<evidence type="ECO:0000256" key="5">
    <source>
        <dbReference type="ARBA" id="ARBA00022694"/>
    </source>
</evidence>
<gene>
    <name evidence="10" type="primary">miaA_47</name>
    <name evidence="10" type="ORF">SDC9_145716</name>
</gene>
<comment type="caution">
    <text evidence="10">The sequence shown here is derived from an EMBL/GenBank/DDBJ whole genome shotgun (WGS) entry which is preliminary data.</text>
</comment>
<keyword evidence="8" id="KW-0460">Magnesium</keyword>